<dbReference type="GO" id="GO:0005886">
    <property type="term" value="C:plasma membrane"/>
    <property type="evidence" value="ECO:0007669"/>
    <property type="project" value="TreeGrafter"/>
</dbReference>
<organism evidence="8 9">
    <name type="scientific">Thauera phenylacetica B4P</name>
    <dbReference type="NCBI Taxonomy" id="1234382"/>
    <lineage>
        <taxon>Bacteria</taxon>
        <taxon>Pseudomonadati</taxon>
        <taxon>Pseudomonadota</taxon>
        <taxon>Betaproteobacteria</taxon>
        <taxon>Rhodocyclales</taxon>
        <taxon>Zoogloeaceae</taxon>
        <taxon>Thauera</taxon>
    </lineage>
</organism>
<comment type="similarity">
    <text evidence="2">Belongs to the GtrA family.</text>
</comment>
<evidence type="ECO:0000256" key="4">
    <source>
        <dbReference type="ARBA" id="ARBA00022989"/>
    </source>
</evidence>
<dbReference type="RefSeq" id="WP_004371274.1">
    <property type="nucleotide sequence ID" value="NZ_AMXF01000174.1"/>
</dbReference>
<dbReference type="InterPro" id="IPR051401">
    <property type="entry name" value="GtrA_CellWall_Glycosyl"/>
</dbReference>
<feature type="transmembrane region" description="Helical" evidence="6">
    <location>
        <begin position="12"/>
        <end position="32"/>
    </location>
</feature>
<feature type="transmembrane region" description="Helical" evidence="6">
    <location>
        <begin position="77"/>
        <end position="98"/>
    </location>
</feature>
<evidence type="ECO:0000256" key="6">
    <source>
        <dbReference type="SAM" id="Phobius"/>
    </source>
</evidence>
<evidence type="ECO:0000313" key="9">
    <source>
        <dbReference type="Proteomes" id="UP000013047"/>
    </source>
</evidence>
<reference evidence="8 9" key="1">
    <citation type="submission" date="2012-09" db="EMBL/GenBank/DDBJ databases">
        <title>Draft Genome Sequences of 6 Strains from Genus Thauera.</title>
        <authorList>
            <person name="Liu B."/>
            <person name="Shapleigh J.P."/>
            <person name="Frostegard A.H."/>
        </authorList>
    </citation>
    <scope>NUCLEOTIDE SEQUENCE [LARGE SCALE GENOMIC DNA]</scope>
    <source>
        <strain evidence="8 9">B4P</strain>
    </source>
</reference>
<dbReference type="GO" id="GO:0000271">
    <property type="term" value="P:polysaccharide biosynthetic process"/>
    <property type="evidence" value="ECO:0007669"/>
    <property type="project" value="InterPro"/>
</dbReference>
<keyword evidence="9" id="KW-1185">Reference proteome</keyword>
<keyword evidence="5 6" id="KW-0472">Membrane</keyword>
<feature type="transmembrane region" description="Helical" evidence="6">
    <location>
        <begin position="104"/>
        <end position="126"/>
    </location>
</feature>
<evidence type="ECO:0000256" key="3">
    <source>
        <dbReference type="ARBA" id="ARBA00022692"/>
    </source>
</evidence>
<dbReference type="EMBL" id="AMXF01000174">
    <property type="protein sequence ID" value="ENO95758.1"/>
    <property type="molecule type" value="Genomic_DNA"/>
</dbReference>
<evidence type="ECO:0000256" key="5">
    <source>
        <dbReference type="ARBA" id="ARBA00023136"/>
    </source>
</evidence>
<evidence type="ECO:0000256" key="2">
    <source>
        <dbReference type="ARBA" id="ARBA00009399"/>
    </source>
</evidence>
<dbReference type="AlphaFoldDB" id="N6ZN56"/>
<proteinExistence type="inferred from homology"/>
<protein>
    <submittedName>
        <fullName evidence="8">GtrA family protein</fullName>
    </submittedName>
</protein>
<gene>
    <name evidence="8" type="ORF">C667_17421</name>
</gene>
<accession>N6ZN56</accession>
<feature type="transmembrane region" description="Helical" evidence="6">
    <location>
        <begin position="38"/>
        <end position="57"/>
    </location>
</feature>
<dbReference type="PANTHER" id="PTHR38459:SF1">
    <property type="entry name" value="PROPHAGE BACTOPRENOL-LINKED GLUCOSE TRANSLOCASE HOMOLOG"/>
    <property type="match status" value="1"/>
</dbReference>
<comment type="subcellular location">
    <subcellularLocation>
        <location evidence="1">Membrane</location>
        <topology evidence="1">Multi-pass membrane protein</topology>
    </subcellularLocation>
</comment>
<dbReference type="OrthoDB" id="5296904at2"/>
<dbReference type="Pfam" id="PF04138">
    <property type="entry name" value="GtrA_DPMS_TM"/>
    <property type="match status" value="1"/>
</dbReference>
<name>N6ZN56_9RHOO</name>
<evidence type="ECO:0000259" key="7">
    <source>
        <dbReference type="Pfam" id="PF04138"/>
    </source>
</evidence>
<keyword evidence="3 6" id="KW-0812">Transmembrane</keyword>
<feature type="domain" description="GtrA/DPMS transmembrane" evidence="7">
    <location>
        <begin position="12"/>
        <end position="126"/>
    </location>
</feature>
<evidence type="ECO:0000313" key="8">
    <source>
        <dbReference type="EMBL" id="ENO95758.1"/>
    </source>
</evidence>
<keyword evidence="4 6" id="KW-1133">Transmembrane helix</keyword>
<evidence type="ECO:0000256" key="1">
    <source>
        <dbReference type="ARBA" id="ARBA00004141"/>
    </source>
</evidence>
<dbReference type="InterPro" id="IPR007267">
    <property type="entry name" value="GtrA_DPMS_TM"/>
</dbReference>
<comment type="caution">
    <text evidence="8">The sequence shown here is derived from an EMBL/GenBank/DDBJ whole genome shotgun (WGS) entry which is preliminary data.</text>
</comment>
<dbReference type="PANTHER" id="PTHR38459">
    <property type="entry name" value="PROPHAGE BACTOPRENOL-LINKED GLUCOSE TRANSLOCASE HOMOLOG"/>
    <property type="match status" value="1"/>
</dbReference>
<sequence length="136" mass="14610">MSASVGFVRFLRFAAVGVVGTLAHYALLVGLVEGAGAPPLAGASAGFVLGALVNYVLARRLVFASTRSHAQALPRFFAVALAGLAWTALLMSLFMALLGLHYLLAQLLTTALLLLWHYAGNALWTFRRSRHDMEVR</sequence>
<dbReference type="Proteomes" id="UP000013047">
    <property type="component" value="Unassembled WGS sequence"/>
</dbReference>